<organism evidence="3 4">
    <name type="scientific">Coniella lustricola</name>
    <dbReference type="NCBI Taxonomy" id="2025994"/>
    <lineage>
        <taxon>Eukaryota</taxon>
        <taxon>Fungi</taxon>
        <taxon>Dikarya</taxon>
        <taxon>Ascomycota</taxon>
        <taxon>Pezizomycotina</taxon>
        <taxon>Sordariomycetes</taxon>
        <taxon>Sordariomycetidae</taxon>
        <taxon>Diaporthales</taxon>
        <taxon>Schizoparmaceae</taxon>
        <taxon>Coniella</taxon>
    </lineage>
</organism>
<dbReference type="InterPro" id="IPR058525">
    <property type="entry name" value="DUF8212"/>
</dbReference>
<evidence type="ECO:0000313" key="3">
    <source>
        <dbReference type="EMBL" id="PSR94498.1"/>
    </source>
</evidence>
<dbReference type="InParanoid" id="A0A2T3AFD6"/>
<dbReference type="Pfam" id="PF06985">
    <property type="entry name" value="HET"/>
    <property type="match status" value="1"/>
</dbReference>
<proteinExistence type="predicted"/>
<dbReference type="STRING" id="2025994.A0A2T3AFD6"/>
<dbReference type="AlphaFoldDB" id="A0A2T3AFD6"/>
<dbReference type="OrthoDB" id="20872at2759"/>
<dbReference type="Proteomes" id="UP000241462">
    <property type="component" value="Unassembled WGS sequence"/>
</dbReference>
<reference evidence="3 4" key="1">
    <citation type="journal article" date="2018" name="Mycol. Prog.">
        <title>Coniella lustricola, a new species from submerged detritus.</title>
        <authorList>
            <person name="Raudabaugh D.B."/>
            <person name="Iturriaga T."/>
            <person name="Carver A."/>
            <person name="Mondo S."/>
            <person name="Pangilinan J."/>
            <person name="Lipzen A."/>
            <person name="He G."/>
            <person name="Amirebrahimi M."/>
            <person name="Grigoriev I.V."/>
            <person name="Miller A.N."/>
        </authorList>
    </citation>
    <scope>NUCLEOTIDE SEQUENCE [LARGE SCALE GENOMIC DNA]</scope>
    <source>
        <strain evidence="3 4">B22-T-1</strain>
    </source>
</reference>
<gene>
    <name evidence="3" type="ORF">BD289DRAFT_346462</name>
</gene>
<accession>A0A2T3AFD6</accession>
<dbReference type="PANTHER" id="PTHR10622">
    <property type="entry name" value="HET DOMAIN-CONTAINING PROTEIN"/>
    <property type="match status" value="1"/>
</dbReference>
<keyword evidence="4" id="KW-1185">Reference proteome</keyword>
<sequence>MRLINTTTLELEEFASPDAHPYAILSHTWEEEEVTFQIWSHADREVRQRRKGFAKIARACKIAREKGLQYAWVDACCINKESSAELTEAINSMFTWYQKATACLVYLSDFPPHTPEFPDPLLPHCRWFTRGWTLQELIGPTSLTFYDRDWNDHGSKRLRSFEISTITGIDVAVLEASSLLKSIPVGRKMSWAAGRQTTREEDIAYCLLGIFDVNMSLIYGEGSKAFARLQEEIMKKTNDMTLFAWTSQPEEASTSLPKAQQTGQTYRGILARSPAEFATCRRVIMDHSLQLNMEFTVTNSGVRI</sequence>
<evidence type="ECO:0000259" key="1">
    <source>
        <dbReference type="Pfam" id="PF06985"/>
    </source>
</evidence>
<evidence type="ECO:0000313" key="4">
    <source>
        <dbReference type="Proteomes" id="UP000241462"/>
    </source>
</evidence>
<dbReference type="InterPro" id="IPR010730">
    <property type="entry name" value="HET"/>
</dbReference>
<dbReference type="Pfam" id="PF26640">
    <property type="entry name" value="DUF8212"/>
    <property type="match status" value="1"/>
</dbReference>
<dbReference type="PANTHER" id="PTHR10622:SF12">
    <property type="entry name" value="HET DOMAIN-CONTAINING PROTEIN"/>
    <property type="match status" value="1"/>
</dbReference>
<feature type="non-terminal residue" evidence="3">
    <location>
        <position position="304"/>
    </location>
</feature>
<protein>
    <submittedName>
        <fullName evidence="3">Heterokaryon incompatibility protein-domain-containing protein</fullName>
    </submittedName>
</protein>
<feature type="domain" description="DUF8212" evidence="2">
    <location>
        <begin position="224"/>
        <end position="283"/>
    </location>
</feature>
<dbReference type="EMBL" id="KZ678397">
    <property type="protein sequence ID" value="PSR94498.1"/>
    <property type="molecule type" value="Genomic_DNA"/>
</dbReference>
<feature type="domain" description="Heterokaryon incompatibility" evidence="1">
    <location>
        <begin position="22"/>
        <end position="109"/>
    </location>
</feature>
<name>A0A2T3AFD6_9PEZI</name>
<evidence type="ECO:0000259" key="2">
    <source>
        <dbReference type="Pfam" id="PF26640"/>
    </source>
</evidence>